<dbReference type="PANTHER" id="PTHR45940:SF13">
    <property type="entry name" value="WUSCHEL-RELATED HOMEOBOX 1"/>
    <property type="match status" value="1"/>
</dbReference>
<evidence type="ECO:0000256" key="9">
    <source>
        <dbReference type="PROSITE-ProRule" id="PRU00108"/>
    </source>
</evidence>
<keyword evidence="3" id="KW-0805">Transcription regulation</keyword>
<comment type="similarity">
    <text evidence="8">Belongs to the WUS homeobox family.</text>
</comment>
<dbReference type="CDD" id="cd00086">
    <property type="entry name" value="homeodomain"/>
    <property type="match status" value="1"/>
</dbReference>
<evidence type="ECO:0000256" key="1">
    <source>
        <dbReference type="ARBA" id="ARBA00004123"/>
    </source>
</evidence>
<evidence type="ECO:0000259" key="12">
    <source>
        <dbReference type="PROSITE" id="PS50071"/>
    </source>
</evidence>
<feature type="DNA-binding region" description="Homeobox" evidence="9">
    <location>
        <begin position="405"/>
        <end position="457"/>
    </location>
</feature>
<feature type="domain" description="Homeobox" evidence="12">
    <location>
        <begin position="403"/>
        <end position="456"/>
    </location>
</feature>
<dbReference type="EMBL" id="OU503058">
    <property type="protein sequence ID" value="CAI9786901.1"/>
    <property type="molecule type" value="Genomic_DNA"/>
</dbReference>
<evidence type="ECO:0000256" key="10">
    <source>
        <dbReference type="RuleBase" id="RU000682"/>
    </source>
</evidence>
<gene>
    <name evidence="13" type="ORF">FPE_LOCUS34331</name>
</gene>
<evidence type="ECO:0000256" key="8">
    <source>
        <dbReference type="ARBA" id="ARBA00024040"/>
    </source>
</evidence>
<evidence type="ECO:0000256" key="5">
    <source>
        <dbReference type="ARBA" id="ARBA00023155"/>
    </source>
</evidence>
<name>A0AAD2AF65_9LAMI</name>
<accession>A0AAD2AF65</accession>
<comment type="subcellular location">
    <subcellularLocation>
        <location evidence="1 9 10">Nucleus</location>
    </subcellularLocation>
</comment>
<dbReference type="Proteomes" id="UP000834106">
    <property type="component" value="Chromosome 23"/>
</dbReference>
<dbReference type="GO" id="GO:0003677">
    <property type="term" value="F:DNA binding"/>
    <property type="evidence" value="ECO:0007669"/>
    <property type="project" value="UniProtKB-UniRule"/>
</dbReference>
<dbReference type="Pfam" id="PF00046">
    <property type="entry name" value="Homeodomain"/>
    <property type="match status" value="1"/>
</dbReference>
<dbReference type="InterPro" id="IPR044555">
    <property type="entry name" value="WUSCHEL-like"/>
</dbReference>
<keyword evidence="6" id="KW-0804">Transcription</keyword>
<feature type="compositionally biased region" description="Basic and acidic residues" evidence="11">
    <location>
        <begin position="467"/>
        <end position="482"/>
    </location>
</feature>
<dbReference type="PROSITE" id="PS50071">
    <property type="entry name" value="HOMEOBOX_2"/>
    <property type="match status" value="1"/>
</dbReference>
<dbReference type="GO" id="GO:0099402">
    <property type="term" value="P:plant organ development"/>
    <property type="evidence" value="ECO:0007669"/>
    <property type="project" value="InterPro"/>
</dbReference>
<proteinExistence type="inferred from homology"/>
<organism evidence="13 14">
    <name type="scientific">Fraxinus pennsylvanica</name>
    <dbReference type="NCBI Taxonomy" id="56036"/>
    <lineage>
        <taxon>Eukaryota</taxon>
        <taxon>Viridiplantae</taxon>
        <taxon>Streptophyta</taxon>
        <taxon>Embryophyta</taxon>
        <taxon>Tracheophyta</taxon>
        <taxon>Spermatophyta</taxon>
        <taxon>Magnoliopsida</taxon>
        <taxon>eudicotyledons</taxon>
        <taxon>Gunneridae</taxon>
        <taxon>Pentapetalae</taxon>
        <taxon>asterids</taxon>
        <taxon>lamiids</taxon>
        <taxon>Lamiales</taxon>
        <taxon>Oleaceae</taxon>
        <taxon>Oleeae</taxon>
        <taxon>Fraxinus</taxon>
    </lineage>
</organism>
<dbReference type="PANTHER" id="PTHR45940">
    <property type="entry name" value="WUSCHEL-RELATED HOMEOBOX 1-RELATED"/>
    <property type="match status" value="1"/>
</dbReference>
<keyword evidence="2" id="KW-0217">Developmental protein</keyword>
<dbReference type="AlphaFoldDB" id="A0AAD2AF65"/>
<evidence type="ECO:0000313" key="14">
    <source>
        <dbReference type="Proteomes" id="UP000834106"/>
    </source>
</evidence>
<evidence type="ECO:0000256" key="11">
    <source>
        <dbReference type="SAM" id="MobiDB-lite"/>
    </source>
</evidence>
<evidence type="ECO:0000256" key="6">
    <source>
        <dbReference type="ARBA" id="ARBA00023163"/>
    </source>
</evidence>
<keyword evidence="5 9" id="KW-0371">Homeobox</keyword>
<keyword evidence="7 9" id="KW-0539">Nucleus</keyword>
<evidence type="ECO:0000256" key="3">
    <source>
        <dbReference type="ARBA" id="ARBA00023015"/>
    </source>
</evidence>
<protein>
    <recommendedName>
        <fullName evidence="12">Homeobox domain-containing protein</fullName>
    </recommendedName>
</protein>
<dbReference type="InterPro" id="IPR009057">
    <property type="entry name" value="Homeodomain-like_sf"/>
</dbReference>
<evidence type="ECO:0000256" key="7">
    <source>
        <dbReference type="ARBA" id="ARBA00023242"/>
    </source>
</evidence>
<keyword evidence="4 9" id="KW-0238">DNA-binding</keyword>
<evidence type="ECO:0000256" key="2">
    <source>
        <dbReference type="ARBA" id="ARBA00022473"/>
    </source>
</evidence>
<reference evidence="13" key="1">
    <citation type="submission" date="2023-05" db="EMBL/GenBank/DDBJ databases">
        <authorList>
            <person name="Huff M."/>
        </authorList>
    </citation>
    <scope>NUCLEOTIDE SEQUENCE</scope>
</reference>
<dbReference type="SUPFAM" id="SSF46689">
    <property type="entry name" value="Homeodomain-like"/>
    <property type="match status" value="1"/>
</dbReference>
<evidence type="ECO:0000313" key="13">
    <source>
        <dbReference type="EMBL" id="CAI9786901.1"/>
    </source>
</evidence>
<feature type="region of interest" description="Disordered" evidence="11">
    <location>
        <begin position="454"/>
        <end position="482"/>
    </location>
</feature>
<dbReference type="GO" id="GO:0005634">
    <property type="term" value="C:nucleus"/>
    <property type="evidence" value="ECO:0007669"/>
    <property type="project" value="UniProtKB-SubCell"/>
</dbReference>
<sequence>MAGRPWSFDKSLLCLHDCENVDNLKEIAFNEEVFWVQCHDLPFASMTQKMGCALGERLGKVLVVDTDSSGVYLGAFLPFKVLLDISKPMTRGCLIKLGRDQYWIAFKYERLANFCYHCGLVFHSSGRCVQKDQGAAIGEGIEQQFGPWLRATRKHYAGISLPEGAAQPRLNLHISNPDLSQTGIDLISGETVVEDIGKDPCADIQEMDSCGDAQPSGSELMDLGQSKNWKKRARSSPGLAGHQVMEVDGCEPNSWSLKGQEVEGSEVSTPKRIKQVQGEVDIWQWLLSSLAIHLNVGIDMDSRKRSNREGVLTVLRQYKMWMMECNDRGEFSSIQSSFNGRKFRPLVPKPVSAAASSPRCLNLINHDTDLVLNHHLSAMAEQSKREFSTQQVVVSSRWNPAPEQLQTLEALYRRGTRTPTAEQIQLITAQLRQYGKIEGKNVFYWFQNHKSRERQKRRRQIGSISEEQPHNNSERKESEANRTLCEVEKTKNWASSTNSSTIAEAEKAADGWLQIEETELQQRRNLVERKNSLQIMHLSCSSSHTKLINSTHTAMDPNHLKLQDFNVSTHKIPWSDSVVHDPCNAQCFDNCRESETLQLFPLRSCHENEGIFDKDVEVSAAAISCDFSAQYQFFEFLPLKN</sequence>
<dbReference type="GO" id="GO:0003700">
    <property type="term" value="F:DNA-binding transcription factor activity"/>
    <property type="evidence" value="ECO:0007669"/>
    <property type="project" value="InterPro"/>
</dbReference>
<evidence type="ECO:0000256" key="4">
    <source>
        <dbReference type="ARBA" id="ARBA00023125"/>
    </source>
</evidence>
<keyword evidence="14" id="KW-1185">Reference proteome</keyword>
<dbReference type="InterPro" id="IPR001356">
    <property type="entry name" value="HD"/>
</dbReference>
<dbReference type="InterPro" id="IPR025836">
    <property type="entry name" value="Zn_knuckle_CX2CX4HX4C"/>
</dbReference>
<dbReference type="Gene3D" id="1.10.10.60">
    <property type="entry name" value="Homeodomain-like"/>
    <property type="match status" value="1"/>
</dbReference>
<dbReference type="Pfam" id="PF14392">
    <property type="entry name" value="zf-CCHC_4"/>
    <property type="match status" value="1"/>
</dbReference>
<dbReference type="FunFam" id="1.10.10.60:FF:000146">
    <property type="entry name" value="WUSCHEL-related homeobox 4"/>
    <property type="match status" value="1"/>
</dbReference>
<dbReference type="SMART" id="SM00389">
    <property type="entry name" value="HOX"/>
    <property type="match status" value="1"/>
</dbReference>